<evidence type="ECO:0000313" key="3">
    <source>
        <dbReference type="EMBL" id="TWT95481.1"/>
    </source>
</evidence>
<dbReference type="EMBL" id="SJPM01000006">
    <property type="protein sequence ID" value="TWT95481.1"/>
    <property type="molecule type" value="Genomic_DNA"/>
</dbReference>
<keyword evidence="1" id="KW-0175">Coiled coil</keyword>
<dbReference type="InterPro" id="IPR050739">
    <property type="entry name" value="MFP"/>
</dbReference>
<keyword evidence="4" id="KW-1185">Reference proteome</keyword>
<dbReference type="SUPFAM" id="SSF111369">
    <property type="entry name" value="HlyD-like secretion proteins"/>
    <property type="match status" value="1"/>
</dbReference>
<reference evidence="3 4" key="1">
    <citation type="submission" date="2019-02" db="EMBL/GenBank/DDBJ databases">
        <title>Deep-cultivation of Planctomycetes and their phenomic and genomic characterization uncovers novel biology.</title>
        <authorList>
            <person name="Wiegand S."/>
            <person name="Jogler M."/>
            <person name="Boedeker C."/>
            <person name="Pinto D."/>
            <person name="Vollmers J."/>
            <person name="Rivas-Marin E."/>
            <person name="Kohn T."/>
            <person name="Peeters S.H."/>
            <person name="Heuer A."/>
            <person name="Rast P."/>
            <person name="Oberbeckmann S."/>
            <person name="Bunk B."/>
            <person name="Jeske O."/>
            <person name="Meyerdierks A."/>
            <person name="Storesund J.E."/>
            <person name="Kallscheuer N."/>
            <person name="Luecker S."/>
            <person name="Lage O.M."/>
            <person name="Pohl T."/>
            <person name="Merkel B.J."/>
            <person name="Hornburger P."/>
            <person name="Mueller R.-W."/>
            <person name="Bruemmer F."/>
            <person name="Labrenz M."/>
            <person name="Spormann A.M."/>
            <person name="Op Den Camp H."/>
            <person name="Overmann J."/>
            <person name="Amann R."/>
            <person name="Jetten M.S.M."/>
            <person name="Mascher T."/>
            <person name="Medema M.H."/>
            <person name="Devos D.P."/>
            <person name="Kaster A.-K."/>
            <person name="Ovreas L."/>
            <person name="Rohde M."/>
            <person name="Galperin M.Y."/>
            <person name="Jogler C."/>
        </authorList>
    </citation>
    <scope>NUCLEOTIDE SEQUENCE [LARGE SCALE GENOMIC DNA]</scope>
    <source>
        <strain evidence="3 4">Pla100</strain>
    </source>
</reference>
<keyword evidence="2" id="KW-0812">Transmembrane</keyword>
<dbReference type="Gene3D" id="2.40.30.170">
    <property type="match status" value="1"/>
</dbReference>
<keyword evidence="2" id="KW-1133">Transmembrane helix</keyword>
<organism evidence="3 4">
    <name type="scientific">Neorhodopirellula pilleata</name>
    <dbReference type="NCBI Taxonomy" id="2714738"/>
    <lineage>
        <taxon>Bacteria</taxon>
        <taxon>Pseudomonadati</taxon>
        <taxon>Planctomycetota</taxon>
        <taxon>Planctomycetia</taxon>
        <taxon>Pirellulales</taxon>
        <taxon>Pirellulaceae</taxon>
        <taxon>Neorhodopirellula</taxon>
    </lineage>
</organism>
<dbReference type="PANTHER" id="PTHR30386">
    <property type="entry name" value="MEMBRANE FUSION SUBUNIT OF EMRAB-TOLC MULTIDRUG EFFLUX PUMP"/>
    <property type="match status" value="1"/>
</dbReference>
<name>A0A5C6A8W9_9BACT</name>
<dbReference type="PANTHER" id="PTHR30386:SF18">
    <property type="entry name" value="INNER MEMBRANE PROTEIN YIAV-RELATED"/>
    <property type="match status" value="1"/>
</dbReference>
<feature type="transmembrane region" description="Helical" evidence="2">
    <location>
        <begin position="6"/>
        <end position="22"/>
    </location>
</feature>
<feature type="coiled-coil region" evidence="1">
    <location>
        <begin position="129"/>
        <end position="156"/>
    </location>
</feature>
<dbReference type="Gene3D" id="2.40.50.100">
    <property type="match status" value="1"/>
</dbReference>
<sequence length="468" mass="51100">MVVNGVVSVVVLAACFYAYTMLGERKRPSRSKPNKPAATVVLTEPLRVHDGPVSVQANGVVVPLREIRLATEVAGRVVEQSSNLRNGRMVQAGETLIQLDRTEFEIEVKRLNAQQGQEAAELASIDVSIENTQQVMALAEQQLEIAQGERERVSSLVQRQAASSSEVDVAKRSELSSRSALVELQNRRRELIAQRQLVVEKQALTQVALERAQLDLDRTTIRSPLRGRVVASSVEEQSFLPVGTSFVTIEDTSAVEVRANLTAEQMVWVWSSQASTTQAESDQAIDDRVPPLSATVEYQFGAQARRYDARLERIDGAGIDLDTRTYPCLFRVESGTDQDDSTVTDPLMRGTFVSVTIHTVPTRRLHEVPESAIRPGNRLWLNVGDQLTVQEITIVSRSEDQVIVDLGSSLTPLANQRAPGVIVSPISDPVPGMALANGGVLVKDAAFENKTIKDTTTKETTATEKAAG</sequence>
<dbReference type="Gene3D" id="1.10.287.470">
    <property type="entry name" value="Helix hairpin bin"/>
    <property type="match status" value="1"/>
</dbReference>
<evidence type="ECO:0000256" key="1">
    <source>
        <dbReference type="SAM" id="Coils"/>
    </source>
</evidence>
<keyword evidence="2" id="KW-0472">Membrane</keyword>
<evidence type="ECO:0000313" key="4">
    <source>
        <dbReference type="Proteomes" id="UP000316213"/>
    </source>
</evidence>
<evidence type="ECO:0000256" key="2">
    <source>
        <dbReference type="SAM" id="Phobius"/>
    </source>
</evidence>
<gene>
    <name evidence="3" type="primary">yiaV</name>
    <name evidence="3" type="ORF">Pla100_31220</name>
</gene>
<protein>
    <submittedName>
        <fullName evidence="3">Inner membrane protein YiaV</fullName>
    </submittedName>
</protein>
<dbReference type="AlphaFoldDB" id="A0A5C6A8W9"/>
<proteinExistence type="predicted"/>
<comment type="caution">
    <text evidence="3">The sequence shown here is derived from an EMBL/GenBank/DDBJ whole genome shotgun (WGS) entry which is preliminary data.</text>
</comment>
<dbReference type="Proteomes" id="UP000316213">
    <property type="component" value="Unassembled WGS sequence"/>
</dbReference>
<accession>A0A5C6A8W9</accession>